<comment type="caution">
    <text evidence="2">The sequence shown here is derived from an EMBL/GenBank/DDBJ whole genome shotgun (WGS) entry which is preliminary data.</text>
</comment>
<dbReference type="EMBL" id="PFEC01000061">
    <property type="protein sequence ID" value="PJE61644.1"/>
    <property type="molecule type" value="Genomic_DNA"/>
</dbReference>
<dbReference type="Pfam" id="PF00782">
    <property type="entry name" value="DSPc"/>
    <property type="match status" value="1"/>
</dbReference>
<dbReference type="PANTHER" id="PTHR47216">
    <property type="match status" value="1"/>
</dbReference>
<evidence type="ECO:0000313" key="3">
    <source>
        <dbReference type="Proteomes" id="UP000230222"/>
    </source>
</evidence>
<dbReference type="SUPFAM" id="SSF52799">
    <property type="entry name" value="(Phosphotyrosine protein) phosphatases II"/>
    <property type="match status" value="1"/>
</dbReference>
<evidence type="ECO:0000259" key="1">
    <source>
        <dbReference type="PROSITE" id="PS50056"/>
    </source>
</evidence>
<dbReference type="InterPro" id="IPR000340">
    <property type="entry name" value="Dual-sp_phosphatase_cat-dom"/>
</dbReference>
<proteinExistence type="predicted"/>
<name>A0A2M8KNY8_9BACT</name>
<dbReference type="PROSITE" id="PS50056">
    <property type="entry name" value="TYR_PHOSPHATASE_2"/>
    <property type="match status" value="1"/>
</dbReference>
<dbReference type="InterPro" id="IPR029021">
    <property type="entry name" value="Prot-tyrosine_phosphatase-like"/>
</dbReference>
<dbReference type="Proteomes" id="UP000230222">
    <property type="component" value="Unassembled WGS sequence"/>
</dbReference>
<dbReference type="Gene3D" id="3.90.190.10">
    <property type="entry name" value="Protein tyrosine phosphatase superfamily"/>
    <property type="match status" value="1"/>
</dbReference>
<dbReference type="InterPro" id="IPR000387">
    <property type="entry name" value="Tyr_Pase_dom"/>
</dbReference>
<feature type="domain" description="Tyrosine specific protein phosphatases" evidence="1">
    <location>
        <begin position="48"/>
        <end position="101"/>
    </location>
</feature>
<sequence>MQTFLLKKRRLMRLLVYRFYIWIPIRNHTAPTSEQLNFGVVTIKKLVGMKKKMYVHCQNGHGRAPTMIAAYLIKEGKSADEALKFIKEKRPTIHLDDVQKEALEKFANEKNQSCCV</sequence>
<dbReference type="PANTHER" id="PTHR47216:SF4">
    <property type="entry name" value="OS01G0859400 PROTEIN"/>
    <property type="match status" value="1"/>
</dbReference>
<dbReference type="AlphaFoldDB" id="A0A2M8KNY8"/>
<reference evidence="3" key="1">
    <citation type="submission" date="2017-09" db="EMBL/GenBank/DDBJ databases">
        <title>Depth-based differentiation of microbial function through sediment-hosted aquifers and enrichment of novel symbionts in the deep terrestrial subsurface.</title>
        <authorList>
            <person name="Probst A.J."/>
            <person name="Ladd B."/>
            <person name="Jarett J.K."/>
            <person name="Geller-Mcgrath D.E."/>
            <person name="Sieber C.M.K."/>
            <person name="Emerson J.B."/>
            <person name="Anantharaman K."/>
            <person name="Thomas B.C."/>
            <person name="Malmstrom R."/>
            <person name="Stieglmeier M."/>
            <person name="Klingl A."/>
            <person name="Woyke T."/>
            <person name="Ryan C.M."/>
            <person name="Banfield J.F."/>
        </authorList>
    </citation>
    <scope>NUCLEOTIDE SEQUENCE [LARGE SCALE GENOMIC DNA]</scope>
</reference>
<protein>
    <recommendedName>
        <fullName evidence="1">Tyrosine specific protein phosphatases domain-containing protein</fullName>
    </recommendedName>
</protein>
<organism evidence="2 3">
    <name type="scientific">Candidatus Roizmanbacteria bacterium CG10_big_fil_rev_8_21_14_0_10_39_12</name>
    <dbReference type="NCBI Taxonomy" id="1974852"/>
    <lineage>
        <taxon>Bacteria</taxon>
        <taxon>Candidatus Roizmaniibacteriota</taxon>
    </lineage>
</organism>
<accession>A0A2M8KNY8</accession>
<evidence type="ECO:0000313" key="2">
    <source>
        <dbReference type="EMBL" id="PJE61644.1"/>
    </source>
</evidence>
<gene>
    <name evidence="2" type="ORF">COU87_03605</name>
</gene>